<proteinExistence type="predicted"/>
<feature type="signal peptide" evidence="1">
    <location>
        <begin position="1"/>
        <end position="19"/>
    </location>
</feature>
<sequence length="244" mass="26825">MFLMWVQWVVLSIEEGSEGHGVDVGGSSVEIHQGDNERSKAKGASMESIQVVPAKKGVNARVVTHVIGIRSGSHAAIKIVDQGFKNLINVVDDPRDFMELTSRECRLVDIEGSGDDITENTVDSDSKEWSLMLLCTNKIPLPMAGVASAVWPGSLNIFGNPIEWKVSIVERSRRLVELSLKAFELSYCRMVNRSSRANSSISWIIPKAGWVKLNTDGARRTSDVIASCRGVIQDHLEDLCEGFL</sequence>
<evidence type="ECO:0000313" key="2">
    <source>
        <dbReference type="EMBL" id="KAK8976561.1"/>
    </source>
</evidence>
<organism evidence="2 3">
    <name type="scientific">Hibiscus sabdariffa</name>
    <name type="common">roselle</name>
    <dbReference type="NCBI Taxonomy" id="183260"/>
    <lineage>
        <taxon>Eukaryota</taxon>
        <taxon>Viridiplantae</taxon>
        <taxon>Streptophyta</taxon>
        <taxon>Embryophyta</taxon>
        <taxon>Tracheophyta</taxon>
        <taxon>Spermatophyta</taxon>
        <taxon>Magnoliopsida</taxon>
        <taxon>eudicotyledons</taxon>
        <taxon>Gunneridae</taxon>
        <taxon>Pentapetalae</taxon>
        <taxon>rosids</taxon>
        <taxon>malvids</taxon>
        <taxon>Malvales</taxon>
        <taxon>Malvaceae</taxon>
        <taxon>Malvoideae</taxon>
        <taxon>Hibiscus</taxon>
    </lineage>
</organism>
<feature type="chain" id="PRO_5046499606" evidence="1">
    <location>
        <begin position="20"/>
        <end position="244"/>
    </location>
</feature>
<gene>
    <name evidence="2" type="ORF">V6N11_049218</name>
</gene>
<name>A0ABR2NKH9_9ROSI</name>
<protein>
    <submittedName>
        <fullName evidence="2">Uncharacterized protein</fullName>
    </submittedName>
</protein>
<keyword evidence="1" id="KW-0732">Signal</keyword>
<evidence type="ECO:0000313" key="3">
    <source>
        <dbReference type="Proteomes" id="UP001396334"/>
    </source>
</evidence>
<keyword evidence="3" id="KW-1185">Reference proteome</keyword>
<dbReference type="EMBL" id="JBBPBN010000128">
    <property type="protein sequence ID" value="KAK8976561.1"/>
    <property type="molecule type" value="Genomic_DNA"/>
</dbReference>
<reference evidence="2 3" key="1">
    <citation type="journal article" date="2024" name="G3 (Bethesda)">
        <title>Genome assembly of Hibiscus sabdariffa L. provides insights into metabolisms of medicinal natural products.</title>
        <authorList>
            <person name="Kim T."/>
        </authorList>
    </citation>
    <scope>NUCLEOTIDE SEQUENCE [LARGE SCALE GENOMIC DNA]</scope>
    <source>
        <strain evidence="2">TK-2024</strain>
        <tissue evidence="2">Old leaves</tissue>
    </source>
</reference>
<dbReference type="Proteomes" id="UP001396334">
    <property type="component" value="Unassembled WGS sequence"/>
</dbReference>
<comment type="caution">
    <text evidence="2">The sequence shown here is derived from an EMBL/GenBank/DDBJ whole genome shotgun (WGS) entry which is preliminary data.</text>
</comment>
<evidence type="ECO:0000256" key="1">
    <source>
        <dbReference type="SAM" id="SignalP"/>
    </source>
</evidence>
<accession>A0ABR2NKH9</accession>